<dbReference type="EMBL" id="JAKELL010000016">
    <property type="protein sequence ID" value="KAH8994066.1"/>
    <property type="molecule type" value="Genomic_DNA"/>
</dbReference>
<feature type="compositionally biased region" description="Basic residues" evidence="1">
    <location>
        <begin position="22"/>
        <end position="53"/>
    </location>
</feature>
<protein>
    <submittedName>
        <fullName evidence="2">Uncharacterized protein</fullName>
    </submittedName>
</protein>
<dbReference type="AlphaFoldDB" id="A0AAD4QEV6"/>
<sequence length="158" mass="17880">MSWSRKHTLRTWRRISGACKRNGSRAKPHPSHHPPPPHHCQHIHPLPRRHPARRTASTPAPKSRRSRACVMSCREWKSSRTAAASLLTINTIAEPPTLPTDGRTPPRVHAIPLELNRTMAVVGRCRGTLDIASTEVKTLLRTIMNPVRFFLNIRNPID</sequence>
<evidence type="ECO:0000313" key="2">
    <source>
        <dbReference type="EMBL" id="KAH8994066.1"/>
    </source>
</evidence>
<feature type="non-terminal residue" evidence="2">
    <location>
        <position position="1"/>
    </location>
</feature>
<reference evidence="2" key="1">
    <citation type="submission" date="2022-01" db="EMBL/GenBank/DDBJ databases">
        <title>Comparative genomics reveals a dynamic genome evolution in the ectomycorrhizal milk-cap (Lactarius) mushrooms.</title>
        <authorList>
            <consortium name="DOE Joint Genome Institute"/>
            <person name="Lebreton A."/>
            <person name="Tang N."/>
            <person name="Kuo A."/>
            <person name="LaButti K."/>
            <person name="Drula E."/>
            <person name="Barry K."/>
            <person name="Clum A."/>
            <person name="Lipzen A."/>
            <person name="Mousain D."/>
            <person name="Ng V."/>
            <person name="Wang R."/>
            <person name="Wang X."/>
            <person name="Dai Y."/>
            <person name="Henrissat B."/>
            <person name="Grigoriev I.V."/>
            <person name="Guerin-Laguette A."/>
            <person name="Yu F."/>
            <person name="Martin F.M."/>
        </authorList>
    </citation>
    <scope>NUCLEOTIDE SEQUENCE</scope>
    <source>
        <strain evidence="2">QP</strain>
    </source>
</reference>
<gene>
    <name evidence="2" type="ORF">EDB92DRAFT_1852562</name>
</gene>
<comment type="caution">
    <text evidence="2">The sequence shown here is derived from an EMBL/GenBank/DDBJ whole genome shotgun (WGS) entry which is preliminary data.</text>
</comment>
<keyword evidence="3" id="KW-1185">Reference proteome</keyword>
<evidence type="ECO:0000313" key="3">
    <source>
        <dbReference type="Proteomes" id="UP001201163"/>
    </source>
</evidence>
<organism evidence="2 3">
    <name type="scientific">Lactarius akahatsu</name>
    <dbReference type="NCBI Taxonomy" id="416441"/>
    <lineage>
        <taxon>Eukaryota</taxon>
        <taxon>Fungi</taxon>
        <taxon>Dikarya</taxon>
        <taxon>Basidiomycota</taxon>
        <taxon>Agaricomycotina</taxon>
        <taxon>Agaricomycetes</taxon>
        <taxon>Russulales</taxon>
        <taxon>Russulaceae</taxon>
        <taxon>Lactarius</taxon>
    </lineage>
</organism>
<proteinExistence type="predicted"/>
<feature type="region of interest" description="Disordered" evidence="1">
    <location>
        <begin position="18"/>
        <end position="66"/>
    </location>
</feature>
<evidence type="ECO:0000256" key="1">
    <source>
        <dbReference type="SAM" id="MobiDB-lite"/>
    </source>
</evidence>
<accession>A0AAD4QEV6</accession>
<name>A0AAD4QEV6_9AGAM</name>
<dbReference type="Proteomes" id="UP001201163">
    <property type="component" value="Unassembled WGS sequence"/>
</dbReference>